<dbReference type="EMBL" id="CP145607">
    <property type="protein sequence ID" value="WWM69887.1"/>
    <property type="molecule type" value="Genomic_DNA"/>
</dbReference>
<evidence type="ECO:0000313" key="3">
    <source>
        <dbReference type="EMBL" id="WWM69887.1"/>
    </source>
</evidence>
<feature type="region of interest" description="Disordered" evidence="1">
    <location>
        <begin position="31"/>
        <end position="86"/>
    </location>
</feature>
<keyword evidence="2" id="KW-0732">Signal</keyword>
<evidence type="ECO:0000256" key="2">
    <source>
        <dbReference type="SAM" id="SignalP"/>
    </source>
</evidence>
<organism evidence="3 4">
    <name type="scientific">Sphingomonas kaistensis</name>
    <dbReference type="NCBI Taxonomy" id="298708"/>
    <lineage>
        <taxon>Bacteria</taxon>
        <taxon>Pseudomonadati</taxon>
        <taxon>Pseudomonadota</taxon>
        <taxon>Alphaproteobacteria</taxon>
        <taxon>Sphingomonadales</taxon>
        <taxon>Sphingomonadaceae</taxon>
        <taxon>Sphingomonas</taxon>
    </lineage>
</organism>
<feature type="region of interest" description="Disordered" evidence="1">
    <location>
        <begin position="98"/>
        <end position="187"/>
    </location>
</feature>
<feature type="compositionally biased region" description="Pro residues" evidence="1">
    <location>
        <begin position="142"/>
        <end position="153"/>
    </location>
</feature>
<dbReference type="InterPro" id="IPR036709">
    <property type="entry name" value="Autotransporte_beta_dom_sf"/>
</dbReference>
<feature type="compositionally biased region" description="Low complexity" evidence="1">
    <location>
        <begin position="102"/>
        <end position="128"/>
    </location>
</feature>
<dbReference type="InterPro" id="IPR007939">
    <property type="entry name" value="Cu-R_B_prcur"/>
</dbReference>
<proteinExistence type="predicted"/>
<evidence type="ECO:0000256" key="1">
    <source>
        <dbReference type="SAM" id="MobiDB-lite"/>
    </source>
</evidence>
<accession>A0ABZ2G229</accession>
<sequence>MTRFSTLALLGSAASIGFATPAAAQMDHSRMHMPGMTMPMPAKKPTAKKPTAKKPIAKKPIAKKPAPRKSVSAKKPAAQRPALQSKAAVCPPDHAAMGHCTPAASQPTPAPQKPAATSSAPAQATCPPEHAAMGHCTLPAAPVQPQPAQPACPPDHAAMGHCTPAASQPVAQGRAGTDLPATDSPPPPVPTDHAADAIYGVEAMAMGRHHLVDYHGGQKFSQVMLNIAEVQWRKGRQAYEWDGEAWYGGDIGRFVVKSEGEGEFGGSLEKVETQALYSHAIGPYWNLQGGIRYDIRPNPSRAYATVGVEGLAPSFFDVEAALFLSNKGELLAKLEGYYDQRITQRLILQPRAELNFAAQDTPELHTGAGLTDAEVGLRLRYDIRRELAPYVGVQYRRAFGDTRRLLRADGEDTGSWSVLTGIRTWF</sequence>
<feature type="chain" id="PRO_5045231008" evidence="2">
    <location>
        <begin position="25"/>
        <end position="426"/>
    </location>
</feature>
<dbReference type="RefSeq" id="WP_338502349.1">
    <property type="nucleotide sequence ID" value="NZ_CP145607.1"/>
</dbReference>
<reference evidence="3 4" key="1">
    <citation type="submission" date="2024-02" db="EMBL/GenBank/DDBJ databases">
        <title>Full genome sequence of Sphingomonas kaistensis.</title>
        <authorList>
            <person name="Poletto B.L."/>
            <person name="Silva G."/>
            <person name="Galante D."/>
            <person name="Campos K.R."/>
            <person name="Santos M.B.N."/>
            <person name="Sacchi C.T."/>
        </authorList>
    </citation>
    <scope>NUCLEOTIDE SEQUENCE [LARGE SCALE GENOMIC DNA]</scope>
    <source>
        <strain evidence="3 4">MA4R</strain>
    </source>
</reference>
<gene>
    <name evidence="3" type="ORF">V6R86_04095</name>
</gene>
<dbReference type="SUPFAM" id="SSF103515">
    <property type="entry name" value="Autotransporter"/>
    <property type="match status" value="1"/>
</dbReference>
<name>A0ABZ2G229_9SPHN</name>
<dbReference type="Pfam" id="PF05275">
    <property type="entry name" value="CopB"/>
    <property type="match status" value="1"/>
</dbReference>
<feature type="signal peptide" evidence="2">
    <location>
        <begin position="1"/>
        <end position="24"/>
    </location>
</feature>
<keyword evidence="4" id="KW-1185">Reference proteome</keyword>
<evidence type="ECO:0000313" key="4">
    <source>
        <dbReference type="Proteomes" id="UP001382935"/>
    </source>
</evidence>
<dbReference type="Proteomes" id="UP001382935">
    <property type="component" value="Chromosome"/>
</dbReference>
<feature type="compositionally biased region" description="Basic residues" evidence="1">
    <location>
        <begin position="45"/>
        <end position="67"/>
    </location>
</feature>
<protein>
    <submittedName>
        <fullName evidence="3">Copper resistance protein B</fullName>
    </submittedName>
</protein>